<dbReference type="GO" id="GO:0003677">
    <property type="term" value="F:DNA binding"/>
    <property type="evidence" value="ECO:0007669"/>
    <property type="project" value="UniProtKB-KW"/>
</dbReference>
<keyword evidence="7" id="KW-1185">Reference proteome</keyword>
<dbReference type="EMBL" id="VFOX01000001">
    <property type="protein sequence ID" value="TQL86621.1"/>
    <property type="molecule type" value="Genomic_DNA"/>
</dbReference>
<dbReference type="CDD" id="cd07377">
    <property type="entry name" value="WHTH_GntR"/>
    <property type="match status" value="1"/>
</dbReference>
<dbReference type="InterPro" id="IPR000524">
    <property type="entry name" value="Tscrpt_reg_HTH_GntR"/>
</dbReference>
<dbReference type="AlphaFoldDB" id="A0A543BP60"/>
<evidence type="ECO:0000313" key="6">
    <source>
        <dbReference type="EMBL" id="TQL86621.1"/>
    </source>
</evidence>
<dbReference type="SMART" id="SM00345">
    <property type="entry name" value="HTH_GNTR"/>
    <property type="match status" value="1"/>
</dbReference>
<name>A0A543BP60_9MICO</name>
<dbReference type="Proteomes" id="UP000317209">
    <property type="component" value="Unassembled WGS sequence"/>
</dbReference>
<dbReference type="InterPro" id="IPR036388">
    <property type="entry name" value="WH-like_DNA-bd_sf"/>
</dbReference>
<feature type="region of interest" description="Disordered" evidence="4">
    <location>
        <begin position="201"/>
        <end position="231"/>
    </location>
</feature>
<dbReference type="PROSITE" id="PS50949">
    <property type="entry name" value="HTH_GNTR"/>
    <property type="match status" value="1"/>
</dbReference>
<dbReference type="InterPro" id="IPR011711">
    <property type="entry name" value="GntR_C"/>
</dbReference>
<organism evidence="6 7">
    <name type="scientific">Microbacterium saperdae</name>
    <dbReference type="NCBI Taxonomy" id="69368"/>
    <lineage>
        <taxon>Bacteria</taxon>
        <taxon>Bacillati</taxon>
        <taxon>Actinomycetota</taxon>
        <taxon>Actinomycetes</taxon>
        <taxon>Micrococcales</taxon>
        <taxon>Microbacteriaceae</taxon>
        <taxon>Microbacterium</taxon>
    </lineage>
</organism>
<evidence type="ECO:0000259" key="5">
    <source>
        <dbReference type="PROSITE" id="PS50949"/>
    </source>
</evidence>
<dbReference type="Gene3D" id="1.20.120.530">
    <property type="entry name" value="GntR ligand-binding domain-like"/>
    <property type="match status" value="1"/>
</dbReference>
<dbReference type="Pfam" id="PF07729">
    <property type="entry name" value="FCD"/>
    <property type="match status" value="1"/>
</dbReference>
<dbReference type="InterPro" id="IPR036390">
    <property type="entry name" value="WH_DNA-bd_sf"/>
</dbReference>
<evidence type="ECO:0000256" key="1">
    <source>
        <dbReference type="ARBA" id="ARBA00023015"/>
    </source>
</evidence>
<dbReference type="PANTHER" id="PTHR43537:SF45">
    <property type="entry name" value="GNTR FAMILY REGULATORY PROTEIN"/>
    <property type="match status" value="1"/>
</dbReference>
<comment type="caution">
    <text evidence="6">The sequence shown here is derived from an EMBL/GenBank/DDBJ whole genome shotgun (WGS) entry which is preliminary data.</text>
</comment>
<feature type="compositionally biased region" description="Basic and acidic residues" evidence="4">
    <location>
        <begin position="201"/>
        <end position="211"/>
    </location>
</feature>
<evidence type="ECO:0000256" key="3">
    <source>
        <dbReference type="ARBA" id="ARBA00023163"/>
    </source>
</evidence>
<sequence length="231" mass="25691">MTSADEGVLESTRVADWLRDAILDGVRAPGSRLIERDLAADFGVSRVPVRDALKILEVEGLVTLRPRTWAIVREFTAADMTDLDEVRSVLEPLAFRLAAERHRRDGLDELRRTLDEETISATAGDPIASRRAAADFHEQVTVLTENRLLGDLMQGMRSKLRWGLSQHDDLAHVAAQHQALFQAISERDGDRAEELALSHIDSSRREREAHMRAAKTAASSSAVHEGSSRRL</sequence>
<dbReference type="SUPFAM" id="SSF46785">
    <property type="entry name" value="Winged helix' DNA-binding domain"/>
    <property type="match status" value="1"/>
</dbReference>
<keyword evidence="1" id="KW-0805">Transcription regulation</keyword>
<dbReference type="SMART" id="SM00895">
    <property type="entry name" value="FCD"/>
    <property type="match status" value="1"/>
</dbReference>
<feature type="domain" description="HTH gntR-type" evidence="5">
    <location>
        <begin position="8"/>
        <end position="75"/>
    </location>
</feature>
<dbReference type="PANTHER" id="PTHR43537">
    <property type="entry name" value="TRANSCRIPTIONAL REGULATOR, GNTR FAMILY"/>
    <property type="match status" value="1"/>
</dbReference>
<dbReference type="OrthoDB" id="9816161at2"/>
<keyword evidence="2" id="KW-0238">DNA-binding</keyword>
<evidence type="ECO:0000256" key="2">
    <source>
        <dbReference type="ARBA" id="ARBA00023125"/>
    </source>
</evidence>
<accession>A0A543BP60</accession>
<reference evidence="6 7" key="1">
    <citation type="submission" date="2019-06" db="EMBL/GenBank/DDBJ databases">
        <title>Sequencing the genomes of 1000 actinobacteria strains.</title>
        <authorList>
            <person name="Klenk H.-P."/>
        </authorList>
    </citation>
    <scope>NUCLEOTIDE SEQUENCE [LARGE SCALE GENOMIC DNA]</scope>
    <source>
        <strain evidence="6 7">DSM 20169</strain>
    </source>
</reference>
<keyword evidence="3" id="KW-0804">Transcription</keyword>
<gene>
    <name evidence="6" type="ORF">FB560_2284</name>
</gene>
<dbReference type="GO" id="GO:0003700">
    <property type="term" value="F:DNA-binding transcription factor activity"/>
    <property type="evidence" value="ECO:0007669"/>
    <property type="project" value="InterPro"/>
</dbReference>
<evidence type="ECO:0000256" key="4">
    <source>
        <dbReference type="SAM" id="MobiDB-lite"/>
    </source>
</evidence>
<proteinExistence type="predicted"/>
<dbReference type="Pfam" id="PF00392">
    <property type="entry name" value="GntR"/>
    <property type="match status" value="1"/>
</dbReference>
<dbReference type="PRINTS" id="PR00035">
    <property type="entry name" value="HTHGNTR"/>
</dbReference>
<evidence type="ECO:0000313" key="7">
    <source>
        <dbReference type="Proteomes" id="UP000317209"/>
    </source>
</evidence>
<dbReference type="Gene3D" id="1.10.10.10">
    <property type="entry name" value="Winged helix-like DNA-binding domain superfamily/Winged helix DNA-binding domain"/>
    <property type="match status" value="1"/>
</dbReference>
<dbReference type="InterPro" id="IPR008920">
    <property type="entry name" value="TF_FadR/GntR_C"/>
</dbReference>
<protein>
    <submittedName>
        <fullName evidence="6">GntR family transcriptional regulator</fullName>
    </submittedName>
</protein>
<dbReference type="RefSeq" id="WP_141872459.1">
    <property type="nucleotide sequence ID" value="NZ_VFOX01000001.1"/>
</dbReference>
<dbReference type="SUPFAM" id="SSF48008">
    <property type="entry name" value="GntR ligand-binding domain-like"/>
    <property type="match status" value="1"/>
</dbReference>